<feature type="transmembrane region" description="Helical" evidence="5">
    <location>
        <begin position="387"/>
        <end position="406"/>
    </location>
</feature>
<organism evidence="7 8">
    <name type="scientific">Desulfovibrio gilichinskyi</name>
    <dbReference type="NCBI Taxonomy" id="1519643"/>
    <lineage>
        <taxon>Bacteria</taxon>
        <taxon>Pseudomonadati</taxon>
        <taxon>Thermodesulfobacteriota</taxon>
        <taxon>Desulfovibrionia</taxon>
        <taxon>Desulfovibrionales</taxon>
        <taxon>Desulfovibrionaceae</taxon>
        <taxon>Desulfovibrio</taxon>
    </lineage>
</organism>
<dbReference type="Pfam" id="PF01740">
    <property type="entry name" value="STAS"/>
    <property type="match status" value="1"/>
</dbReference>
<keyword evidence="8" id="KW-1185">Reference proteome</keyword>
<dbReference type="SUPFAM" id="SSF52091">
    <property type="entry name" value="SpoIIaa-like"/>
    <property type="match status" value="1"/>
</dbReference>
<dbReference type="InterPro" id="IPR036513">
    <property type="entry name" value="STAS_dom_sf"/>
</dbReference>
<evidence type="ECO:0000313" key="8">
    <source>
        <dbReference type="Proteomes" id="UP000192906"/>
    </source>
</evidence>
<dbReference type="Gene3D" id="3.30.750.24">
    <property type="entry name" value="STAS domain"/>
    <property type="match status" value="1"/>
</dbReference>
<dbReference type="OrthoDB" id="9769739at2"/>
<dbReference type="Proteomes" id="UP000192906">
    <property type="component" value="Unassembled WGS sequence"/>
</dbReference>
<dbReference type="STRING" id="1519643.SAMN06295933_1543"/>
<evidence type="ECO:0000259" key="6">
    <source>
        <dbReference type="PROSITE" id="PS50801"/>
    </source>
</evidence>
<dbReference type="InterPro" id="IPR002645">
    <property type="entry name" value="STAS_dom"/>
</dbReference>
<dbReference type="EMBL" id="FWZU01000002">
    <property type="protein sequence ID" value="SMF07169.1"/>
    <property type="molecule type" value="Genomic_DNA"/>
</dbReference>
<feature type="transmembrane region" description="Helical" evidence="5">
    <location>
        <begin position="204"/>
        <end position="222"/>
    </location>
</feature>
<gene>
    <name evidence="7" type="ORF">SAMN06295933_1543</name>
</gene>
<feature type="transmembrane region" description="Helical" evidence="5">
    <location>
        <begin position="136"/>
        <end position="158"/>
    </location>
</feature>
<dbReference type="InterPro" id="IPR001902">
    <property type="entry name" value="SLC26A/SulP_fam"/>
</dbReference>
<keyword evidence="4 5" id="KW-0472">Membrane</keyword>
<feature type="transmembrane region" description="Helical" evidence="5">
    <location>
        <begin position="178"/>
        <end position="197"/>
    </location>
</feature>
<reference evidence="8" key="1">
    <citation type="submission" date="2017-04" db="EMBL/GenBank/DDBJ databases">
        <authorList>
            <person name="Varghese N."/>
            <person name="Submissions S."/>
        </authorList>
    </citation>
    <scope>NUCLEOTIDE SEQUENCE [LARGE SCALE GENOMIC DNA]</scope>
    <source>
        <strain evidence="8">K3S</strain>
    </source>
</reference>
<evidence type="ECO:0000256" key="1">
    <source>
        <dbReference type="ARBA" id="ARBA00004141"/>
    </source>
</evidence>
<dbReference type="InterPro" id="IPR011547">
    <property type="entry name" value="SLC26A/SulP_dom"/>
</dbReference>
<dbReference type="PROSITE" id="PS50801">
    <property type="entry name" value="STAS"/>
    <property type="match status" value="1"/>
</dbReference>
<keyword evidence="2 5" id="KW-0812">Transmembrane</keyword>
<evidence type="ECO:0000256" key="2">
    <source>
        <dbReference type="ARBA" id="ARBA00022692"/>
    </source>
</evidence>
<feature type="transmembrane region" description="Helical" evidence="5">
    <location>
        <begin position="99"/>
        <end position="124"/>
    </location>
</feature>
<feature type="domain" description="STAS" evidence="6">
    <location>
        <begin position="582"/>
        <end position="686"/>
    </location>
</feature>
<dbReference type="RefSeq" id="WP_085100705.1">
    <property type="nucleotide sequence ID" value="NZ_FWZU01000002.1"/>
</dbReference>
<feature type="transmembrane region" description="Helical" evidence="5">
    <location>
        <begin position="20"/>
        <end position="42"/>
    </location>
</feature>
<dbReference type="GO" id="GO:0016020">
    <property type="term" value="C:membrane"/>
    <property type="evidence" value="ECO:0007669"/>
    <property type="project" value="UniProtKB-SubCell"/>
</dbReference>
<feature type="transmembrane region" description="Helical" evidence="5">
    <location>
        <begin position="48"/>
        <end position="66"/>
    </location>
</feature>
<sequence length="711" mass="76446">MLTRIFPFLGWFDKYSNTALRADIISGLTVALVLIPQSMAYAQLAGMPAYYGLYASLLPPLVAALFGSSRQLATGPVAVVSLMTAASLEPLATAGSPGFIAYALLLALLVGAFQFLLGVLRLGLVVNFLSHPVVNGFTNAAAIIIASSQLSKMFGVYVDKASLQYETIMRVVSSAMHYSHLPTLGMGVLAFAIMMGLKRFNPKIPNVLCAVVITTVLSWATGFNHDAKINISAIQDTKAQTLITEFNETVRGIEQLAKKRTDISVAEDSAKSSKNVIGYYDAEHDLNVVAYESKLLNHKSHLYREELRNMLFSGVAQADGTINYYLRGAVPAGMTSDGRTWRIKVGNKILNPESLTMMGGGAVVGNVPSGFPPIVIPNLDIKVILKLLPFAIIISLLGFMEAISIAKAMAAKTGQRLDPNQELIGQGLANMLGACTSSYPASGSFSRSAVNLQSGAVTGLSSVFTSLVVAVTLLFFTPLLYHLPQAVLAAVIMMAVIGLINASGFLHAWKAQKFDGAISVISFLATLAFAPHLDKGIIIGVTLSLAVFLYKSMRPRVVALANSDDYVLRDASLHGLRECAHMAVVRFDGPLFFANASFLEEQIARRLREKKDLNHLILVCNGINDIDASGEEALSLVVETVRSAGVDISLSGINEAVLAVLKRTHLYEKIGKENIYSNTEKALCQTHEKAHRDGTEPNCPLSDYCSIHSNS</sequence>
<dbReference type="AlphaFoldDB" id="A0A1X7D1W1"/>
<dbReference type="CDD" id="cd07042">
    <property type="entry name" value="STAS_SulP_like_sulfate_transporter"/>
    <property type="match status" value="1"/>
</dbReference>
<dbReference type="Pfam" id="PF00916">
    <property type="entry name" value="Sulfate_transp"/>
    <property type="match status" value="2"/>
</dbReference>
<feature type="transmembrane region" description="Helical" evidence="5">
    <location>
        <begin position="482"/>
        <end position="502"/>
    </location>
</feature>
<protein>
    <submittedName>
        <fullName evidence="7">STAS domain-containing protein</fullName>
    </submittedName>
</protein>
<comment type="subcellular location">
    <subcellularLocation>
        <location evidence="1">Membrane</location>
        <topology evidence="1">Multi-pass membrane protein</topology>
    </subcellularLocation>
</comment>
<dbReference type="PANTHER" id="PTHR11814">
    <property type="entry name" value="SULFATE TRANSPORTER"/>
    <property type="match status" value="1"/>
</dbReference>
<evidence type="ECO:0000256" key="5">
    <source>
        <dbReference type="SAM" id="Phobius"/>
    </source>
</evidence>
<feature type="transmembrane region" description="Helical" evidence="5">
    <location>
        <begin position="456"/>
        <end position="476"/>
    </location>
</feature>
<proteinExistence type="predicted"/>
<evidence type="ECO:0000256" key="4">
    <source>
        <dbReference type="ARBA" id="ARBA00023136"/>
    </source>
</evidence>
<accession>A0A1X7D1W1</accession>
<feature type="transmembrane region" description="Helical" evidence="5">
    <location>
        <begin position="514"/>
        <end position="530"/>
    </location>
</feature>
<evidence type="ECO:0000256" key="3">
    <source>
        <dbReference type="ARBA" id="ARBA00022989"/>
    </source>
</evidence>
<evidence type="ECO:0000313" key="7">
    <source>
        <dbReference type="EMBL" id="SMF07169.1"/>
    </source>
</evidence>
<keyword evidence="3 5" id="KW-1133">Transmembrane helix</keyword>
<name>A0A1X7D1W1_9BACT</name>
<dbReference type="GO" id="GO:0055085">
    <property type="term" value="P:transmembrane transport"/>
    <property type="evidence" value="ECO:0007669"/>
    <property type="project" value="InterPro"/>
</dbReference>